<dbReference type="EMBL" id="AUZZ01011395">
    <property type="protein sequence ID" value="EQD26354.1"/>
    <property type="molecule type" value="Genomic_DNA"/>
</dbReference>
<feature type="non-terminal residue" evidence="3">
    <location>
        <position position="1"/>
    </location>
</feature>
<name>T0ZBJ1_9ZZZZ</name>
<gene>
    <name evidence="3" type="ORF">B2A_15677</name>
</gene>
<dbReference type="AlphaFoldDB" id="T0ZBJ1"/>
<comment type="caution">
    <text evidence="3">The sequence shown here is derived from an EMBL/GenBank/DDBJ whole genome shotgun (WGS) entry which is preliminary data.</text>
</comment>
<feature type="domain" description="Transposase IS4-like" evidence="2">
    <location>
        <begin position="19"/>
        <end position="150"/>
    </location>
</feature>
<feature type="region of interest" description="Disordered" evidence="1">
    <location>
        <begin position="177"/>
        <end position="226"/>
    </location>
</feature>
<dbReference type="GO" id="GO:0004803">
    <property type="term" value="F:transposase activity"/>
    <property type="evidence" value="ECO:0007669"/>
    <property type="project" value="InterPro"/>
</dbReference>
<reference evidence="3" key="2">
    <citation type="journal article" date="2014" name="ISME J.">
        <title>Microbial stratification in low pH oxic and suboxic macroscopic growths along an acid mine drainage.</title>
        <authorList>
            <person name="Mendez-Garcia C."/>
            <person name="Mesa V."/>
            <person name="Sprenger R.R."/>
            <person name="Richter M."/>
            <person name="Diez M.S."/>
            <person name="Solano J."/>
            <person name="Bargiela R."/>
            <person name="Golyshina O.V."/>
            <person name="Manteca A."/>
            <person name="Ramos J.L."/>
            <person name="Gallego J.R."/>
            <person name="Llorente I."/>
            <person name="Martins Dos Santos V.A."/>
            <person name="Jensen O.N."/>
            <person name="Pelaez A.I."/>
            <person name="Sanchez J."/>
            <person name="Ferrer M."/>
        </authorList>
    </citation>
    <scope>NUCLEOTIDE SEQUENCE</scope>
</reference>
<evidence type="ECO:0000259" key="2">
    <source>
        <dbReference type="Pfam" id="PF01609"/>
    </source>
</evidence>
<evidence type="ECO:0000313" key="3">
    <source>
        <dbReference type="EMBL" id="EQD26354.1"/>
    </source>
</evidence>
<sequence length="226" mass="24907">VKPIAVAATRGAWYARWRLVSLDGSTMDVTDEQANDEAFGRPGASRGSSAFPQFRFVSLVENGTHVLFGTRMSPYATGENTLAKDVLGALDGGMLCLADRGLFGYEMWRQALATKAQLLWRMKKNAVLPCDKRLVDGSYLSRIYPSEKDKKRQAHSIQVRVIEYRLGRGHRCRADLSPGHQCAGPAARSGTRTGRAVPRALGDRNRSGRAQDASARRQDRLAQQDS</sequence>
<dbReference type="SUPFAM" id="SSF53098">
    <property type="entry name" value="Ribonuclease H-like"/>
    <property type="match status" value="1"/>
</dbReference>
<dbReference type="InterPro" id="IPR012337">
    <property type="entry name" value="RNaseH-like_sf"/>
</dbReference>
<feature type="compositionally biased region" description="Basic and acidic residues" evidence="1">
    <location>
        <begin position="214"/>
        <end position="226"/>
    </location>
</feature>
<dbReference type="GO" id="GO:0006313">
    <property type="term" value="P:DNA transposition"/>
    <property type="evidence" value="ECO:0007669"/>
    <property type="project" value="InterPro"/>
</dbReference>
<accession>T0ZBJ1</accession>
<organism evidence="3">
    <name type="scientific">mine drainage metagenome</name>
    <dbReference type="NCBI Taxonomy" id="410659"/>
    <lineage>
        <taxon>unclassified sequences</taxon>
        <taxon>metagenomes</taxon>
        <taxon>ecological metagenomes</taxon>
    </lineage>
</organism>
<evidence type="ECO:0000256" key="1">
    <source>
        <dbReference type="SAM" id="MobiDB-lite"/>
    </source>
</evidence>
<proteinExistence type="predicted"/>
<reference evidence="3" key="1">
    <citation type="submission" date="2013-08" db="EMBL/GenBank/DDBJ databases">
        <authorList>
            <person name="Mendez C."/>
            <person name="Richter M."/>
            <person name="Ferrer M."/>
            <person name="Sanchez J."/>
        </authorList>
    </citation>
    <scope>NUCLEOTIDE SEQUENCE</scope>
</reference>
<dbReference type="InterPro" id="IPR002559">
    <property type="entry name" value="Transposase_11"/>
</dbReference>
<dbReference type="GO" id="GO:0003677">
    <property type="term" value="F:DNA binding"/>
    <property type="evidence" value="ECO:0007669"/>
    <property type="project" value="InterPro"/>
</dbReference>
<protein>
    <submittedName>
        <fullName evidence="3">Transposase IS4 family protein</fullName>
    </submittedName>
</protein>
<dbReference type="Pfam" id="PF01609">
    <property type="entry name" value="DDE_Tnp_1"/>
    <property type="match status" value="1"/>
</dbReference>